<name>A0AAE0YIC0_9GAST</name>
<proteinExistence type="predicted"/>
<dbReference type="EMBL" id="JAWDGP010006150">
    <property type="protein sequence ID" value="KAK3746350.1"/>
    <property type="molecule type" value="Genomic_DNA"/>
</dbReference>
<gene>
    <name evidence="1" type="ORF">RRG08_017707</name>
</gene>
<reference evidence="1" key="1">
    <citation type="journal article" date="2023" name="G3 (Bethesda)">
        <title>A reference genome for the long-term kleptoplast-retaining sea slug Elysia crispata morphotype clarki.</title>
        <authorList>
            <person name="Eastman K.E."/>
            <person name="Pendleton A.L."/>
            <person name="Shaikh M.A."/>
            <person name="Suttiyut T."/>
            <person name="Ogas R."/>
            <person name="Tomko P."/>
            <person name="Gavelis G."/>
            <person name="Widhalm J.R."/>
            <person name="Wisecaver J.H."/>
        </authorList>
    </citation>
    <scope>NUCLEOTIDE SEQUENCE</scope>
    <source>
        <strain evidence="1">ECLA1</strain>
    </source>
</reference>
<dbReference type="Proteomes" id="UP001283361">
    <property type="component" value="Unassembled WGS sequence"/>
</dbReference>
<protein>
    <submittedName>
        <fullName evidence="1">Uncharacterized protein</fullName>
    </submittedName>
</protein>
<evidence type="ECO:0000313" key="2">
    <source>
        <dbReference type="Proteomes" id="UP001283361"/>
    </source>
</evidence>
<evidence type="ECO:0000313" key="1">
    <source>
        <dbReference type="EMBL" id="KAK3746350.1"/>
    </source>
</evidence>
<organism evidence="1 2">
    <name type="scientific">Elysia crispata</name>
    <name type="common">lettuce slug</name>
    <dbReference type="NCBI Taxonomy" id="231223"/>
    <lineage>
        <taxon>Eukaryota</taxon>
        <taxon>Metazoa</taxon>
        <taxon>Spiralia</taxon>
        <taxon>Lophotrochozoa</taxon>
        <taxon>Mollusca</taxon>
        <taxon>Gastropoda</taxon>
        <taxon>Heterobranchia</taxon>
        <taxon>Euthyneura</taxon>
        <taxon>Panpulmonata</taxon>
        <taxon>Sacoglossa</taxon>
        <taxon>Placobranchoidea</taxon>
        <taxon>Plakobranchidae</taxon>
        <taxon>Elysia</taxon>
    </lineage>
</organism>
<dbReference type="AlphaFoldDB" id="A0AAE0YIC0"/>
<comment type="caution">
    <text evidence="1">The sequence shown here is derived from an EMBL/GenBank/DDBJ whole genome shotgun (WGS) entry which is preliminary data.</text>
</comment>
<accession>A0AAE0YIC0</accession>
<keyword evidence="2" id="KW-1185">Reference proteome</keyword>
<sequence>MEQMRDVTTAPQRHQCLRPLEASIGHVVYALAKNIDYLSLEKFYRQIVSRKDTFSDIQSLEKFYRQIVSRKDTFSDIQSLEKFYRQIVSRKDTFSDIQISPLREQVTLGWVKLLSRDSWERNLDHSSPTAFPMRKIQSWGDILFGRSVKPMPLFNSNLWDEIIKIYDPSPLDNPSSESSDE</sequence>